<gene>
    <name evidence="2" type="primary">SO3132</name>
    <name evidence="2" type="ordered locus">PBPRA1123</name>
</gene>
<keyword evidence="1" id="KW-0472">Membrane</keyword>
<evidence type="ECO:0000313" key="2">
    <source>
        <dbReference type="EMBL" id="CAG19534.1"/>
    </source>
</evidence>
<evidence type="ECO:0000313" key="3">
    <source>
        <dbReference type="Proteomes" id="UP000000593"/>
    </source>
</evidence>
<sequence>MAQIATILLKGIFFIFLTNCGGFMSNIIESATIDDIALYLQREDGIDVKASYQQAQSVIDGFNDMASKGIIKGWYFNDQGHLELLPSDNALRIIANQK</sequence>
<dbReference type="HOGENOM" id="CLU_182257_0_0_6"/>
<feature type="transmembrane region" description="Helical" evidence="1">
    <location>
        <begin position="7"/>
        <end position="28"/>
    </location>
</feature>
<reference evidence="3" key="1">
    <citation type="journal article" date="2005" name="Science">
        <title>Life at depth: Photobacterium profundum genome sequence and expression analysis.</title>
        <authorList>
            <person name="Vezzi A."/>
            <person name="Campanaro S."/>
            <person name="D'Angelo M."/>
            <person name="Simonato F."/>
            <person name="Vitulo N."/>
            <person name="Lauro F.M."/>
            <person name="Cestaro A."/>
            <person name="Malacrida G."/>
            <person name="Simionati B."/>
            <person name="Cannata N."/>
            <person name="Romualdi C."/>
            <person name="Bartlett D.H."/>
            <person name="Valle G."/>
        </authorList>
    </citation>
    <scope>NUCLEOTIDE SEQUENCE [LARGE SCALE GENOMIC DNA]</scope>
    <source>
        <strain evidence="3">ATCC BAA-1253 / SS9</strain>
    </source>
</reference>
<accession>Q6LT42</accession>
<dbReference type="STRING" id="298386.PBPRA1123"/>
<dbReference type="eggNOG" id="ENOG5033FW8">
    <property type="taxonomic scope" value="Bacteria"/>
</dbReference>
<name>Q6LT42_PHOPR</name>
<dbReference type="AlphaFoldDB" id="Q6LT42"/>
<dbReference type="Proteomes" id="UP000000593">
    <property type="component" value="Chromosome 1"/>
</dbReference>
<dbReference type="EMBL" id="CR378666">
    <property type="protein sequence ID" value="CAG19534.1"/>
    <property type="molecule type" value="Genomic_DNA"/>
</dbReference>
<keyword evidence="1" id="KW-0812">Transmembrane</keyword>
<proteinExistence type="predicted"/>
<protein>
    <submittedName>
        <fullName evidence="2">Uncharacterized protein</fullName>
    </submittedName>
</protein>
<dbReference type="KEGG" id="ppr:PBPRA1123"/>
<evidence type="ECO:0000256" key="1">
    <source>
        <dbReference type="SAM" id="Phobius"/>
    </source>
</evidence>
<organism evidence="2 3">
    <name type="scientific">Photobacterium profundum (strain SS9)</name>
    <dbReference type="NCBI Taxonomy" id="298386"/>
    <lineage>
        <taxon>Bacteria</taxon>
        <taxon>Pseudomonadati</taxon>
        <taxon>Pseudomonadota</taxon>
        <taxon>Gammaproteobacteria</taxon>
        <taxon>Vibrionales</taxon>
        <taxon>Vibrionaceae</taxon>
        <taxon>Photobacterium</taxon>
    </lineage>
</organism>
<keyword evidence="1" id="KW-1133">Transmembrane helix</keyword>
<keyword evidence="3" id="KW-1185">Reference proteome</keyword>